<dbReference type="InterPro" id="IPR036640">
    <property type="entry name" value="ABC1_TM_sf"/>
</dbReference>
<feature type="domain" description="ABC transmembrane type-1" evidence="8">
    <location>
        <begin position="20"/>
        <end position="149"/>
    </location>
</feature>
<keyword evidence="3" id="KW-0547">Nucleotide-binding</keyword>
<dbReference type="PROSITE" id="PS00211">
    <property type="entry name" value="ABC_TRANSPORTER_1"/>
    <property type="match status" value="1"/>
</dbReference>
<dbReference type="InterPro" id="IPR050173">
    <property type="entry name" value="ABC_transporter_C-like"/>
</dbReference>
<dbReference type="Pfam" id="PF00664">
    <property type="entry name" value="ABC_membrane"/>
    <property type="match status" value="1"/>
</dbReference>
<feature type="transmembrane region" description="Helical" evidence="7">
    <location>
        <begin position="39"/>
        <end position="59"/>
    </location>
</feature>
<gene>
    <name evidence="9" type="ORF">MFIFM68171_02776</name>
</gene>
<proteinExistence type="predicted"/>
<dbReference type="PROSITE" id="PS50929">
    <property type="entry name" value="ABC_TM1F"/>
    <property type="match status" value="1"/>
</dbReference>
<evidence type="ECO:0000256" key="3">
    <source>
        <dbReference type="ARBA" id="ARBA00022741"/>
    </source>
</evidence>
<dbReference type="SUPFAM" id="SSF90123">
    <property type="entry name" value="ABC transporter transmembrane region"/>
    <property type="match status" value="1"/>
</dbReference>
<keyword evidence="1" id="KW-0813">Transport</keyword>
<comment type="caution">
    <text evidence="9">The sequence shown here is derived from an EMBL/GenBank/DDBJ whole genome shotgun (WGS) entry which is preliminary data.</text>
</comment>
<protein>
    <recommendedName>
        <fullName evidence="8">ABC transmembrane type-1 domain-containing protein</fullName>
    </recommendedName>
</protein>
<dbReference type="Gene3D" id="1.20.1560.10">
    <property type="entry name" value="ABC transporter type 1, transmembrane domain"/>
    <property type="match status" value="1"/>
</dbReference>
<feature type="transmembrane region" description="Helical" evidence="7">
    <location>
        <begin position="123"/>
        <end position="146"/>
    </location>
</feature>
<dbReference type="SUPFAM" id="SSF52540">
    <property type="entry name" value="P-loop containing nucleoside triphosphate hydrolases"/>
    <property type="match status" value="1"/>
</dbReference>
<evidence type="ECO:0000259" key="8">
    <source>
        <dbReference type="PROSITE" id="PS50929"/>
    </source>
</evidence>
<dbReference type="Gene3D" id="3.40.50.300">
    <property type="entry name" value="P-loop containing nucleotide triphosphate hydrolases"/>
    <property type="match status" value="1"/>
</dbReference>
<feature type="transmembrane region" description="Helical" evidence="7">
    <location>
        <begin position="12"/>
        <end position="33"/>
    </location>
</feature>
<dbReference type="InterPro" id="IPR011527">
    <property type="entry name" value="ABC1_TM_dom"/>
</dbReference>
<keyword evidence="10" id="KW-1185">Reference proteome</keyword>
<evidence type="ECO:0000256" key="5">
    <source>
        <dbReference type="ARBA" id="ARBA00022989"/>
    </source>
</evidence>
<dbReference type="RefSeq" id="XP_070914299.1">
    <property type="nucleotide sequence ID" value="XM_071058198.1"/>
</dbReference>
<dbReference type="GeneID" id="98173521"/>
<evidence type="ECO:0000256" key="4">
    <source>
        <dbReference type="ARBA" id="ARBA00022840"/>
    </source>
</evidence>
<evidence type="ECO:0000256" key="1">
    <source>
        <dbReference type="ARBA" id="ARBA00022448"/>
    </source>
</evidence>
<name>A0ABQ0G4A2_9PEZI</name>
<evidence type="ECO:0000313" key="9">
    <source>
        <dbReference type="EMBL" id="GAB1312566.1"/>
    </source>
</evidence>
<keyword evidence="2 7" id="KW-0812">Transmembrane</keyword>
<keyword evidence="5 7" id="KW-1133">Transmembrane helix</keyword>
<dbReference type="PROSITE" id="PS51257">
    <property type="entry name" value="PROKAR_LIPOPROTEIN"/>
    <property type="match status" value="1"/>
</dbReference>
<evidence type="ECO:0000313" key="10">
    <source>
        <dbReference type="Proteomes" id="UP001628179"/>
    </source>
</evidence>
<dbReference type="EMBL" id="BAAFSV010000002">
    <property type="protein sequence ID" value="GAB1312566.1"/>
    <property type="molecule type" value="Genomic_DNA"/>
</dbReference>
<evidence type="ECO:0000256" key="6">
    <source>
        <dbReference type="ARBA" id="ARBA00023136"/>
    </source>
</evidence>
<keyword evidence="4" id="KW-0067">ATP-binding</keyword>
<dbReference type="InterPro" id="IPR017871">
    <property type="entry name" value="ABC_transporter-like_CS"/>
</dbReference>
<sequence>MGIKQRNPSFLVISSTIGCLPVLLDVIIAVAIIVAGASYTAVVIPFAIAVLYFLQMFYLRTSRQMWFLDLEAKSPLYTHFAETLAGAVTVRAFGLETAALDGHRRRLDLSQKPYYLMCCIQRWLNLVLDLVVAGIAVVLVSFALLFGGEKGTINVPNEWPSKGEIQINGVVASYSDDLEPALRSVTLDIKPGSKVAICGRTGSGKSSILLTLLPLLILRHGILYIDNLNLSHIPFSTLRTRLACLHQDPISLPGSVCSNLCPLASDNDPPSETELIFALTKAHIWHVVSARGGIDADFSSLDLSPGQKQLFCLAAAALRKSKVVLLDEVTGSVDFETDVKVRTILEEEFRECTVLAVVHRSKW</sequence>
<evidence type="ECO:0000256" key="7">
    <source>
        <dbReference type="SAM" id="Phobius"/>
    </source>
</evidence>
<dbReference type="PANTHER" id="PTHR24223">
    <property type="entry name" value="ATP-BINDING CASSETTE SUB-FAMILY C"/>
    <property type="match status" value="1"/>
</dbReference>
<dbReference type="InterPro" id="IPR003439">
    <property type="entry name" value="ABC_transporter-like_ATP-bd"/>
</dbReference>
<dbReference type="InterPro" id="IPR027417">
    <property type="entry name" value="P-loop_NTPase"/>
</dbReference>
<keyword evidence="6 7" id="KW-0472">Membrane</keyword>
<dbReference type="Pfam" id="PF00005">
    <property type="entry name" value="ABC_tran"/>
    <property type="match status" value="1"/>
</dbReference>
<organism evidence="9 10">
    <name type="scientific">Madurella fahalii</name>
    <dbReference type="NCBI Taxonomy" id="1157608"/>
    <lineage>
        <taxon>Eukaryota</taxon>
        <taxon>Fungi</taxon>
        <taxon>Dikarya</taxon>
        <taxon>Ascomycota</taxon>
        <taxon>Pezizomycotina</taxon>
        <taxon>Sordariomycetes</taxon>
        <taxon>Sordariomycetidae</taxon>
        <taxon>Sordariales</taxon>
        <taxon>Sordariales incertae sedis</taxon>
        <taxon>Madurella</taxon>
    </lineage>
</organism>
<reference evidence="9 10" key="1">
    <citation type="submission" date="2024-09" db="EMBL/GenBank/DDBJ databases">
        <title>Itraconazole resistance in Madurella fahalii resulting from another homologue of gene encoding cytochrome P450 14-alpha sterol demethylase (CYP51).</title>
        <authorList>
            <person name="Yoshioka I."/>
            <person name="Fahal A.H."/>
            <person name="Kaneko S."/>
            <person name="Yaguchi T."/>
        </authorList>
    </citation>
    <scope>NUCLEOTIDE SEQUENCE [LARGE SCALE GENOMIC DNA]</scope>
    <source>
        <strain evidence="9 10">IFM 68171</strain>
    </source>
</reference>
<accession>A0ABQ0G4A2</accession>
<evidence type="ECO:0000256" key="2">
    <source>
        <dbReference type="ARBA" id="ARBA00022692"/>
    </source>
</evidence>
<dbReference type="PANTHER" id="PTHR24223:SF404">
    <property type="entry name" value="ABC MULTIDRUG TRANSPORTER (EUROFUNG)-RELATED"/>
    <property type="match status" value="1"/>
</dbReference>
<dbReference type="Proteomes" id="UP001628179">
    <property type="component" value="Unassembled WGS sequence"/>
</dbReference>